<evidence type="ECO:0000313" key="2">
    <source>
        <dbReference type="EMBL" id="KAF6825890.1"/>
    </source>
</evidence>
<dbReference type="EMBL" id="WIGO01000164">
    <property type="protein sequence ID" value="KAF6825890.1"/>
    <property type="molecule type" value="Genomic_DNA"/>
</dbReference>
<proteinExistence type="predicted"/>
<feature type="compositionally biased region" description="Polar residues" evidence="1">
    <location>
        <begin position="1"/>
        <end position="13"/>
    </location>
</feature>
<evidence type="ECO:0000256" key="1">
    <source>
        <dbReference type="SAM" id="MobiDB-lite"/>
    </source>
</evidence>
<organism evidence="2 3">
    <name type="scientific">Colletotrichum plurivorum</name>
    <dbReference type="NCBI Taxonomy" id="2175906"/>
    <lineage>
        <taxon>Eukaryota</taxon>
        <taxon>Fungi</taxon>
        <taxon>Dikarya</taxon>
        <taxon>Ascomycota</taxon>
        <taxon>Pezizomycotina</taxon>
        <taxon>Sordariomycetes</taxon>
        <taxon>Hypocreomycetidae</taxon>
        <taxon>Glomerellales</taxon>
        <taxon>Glomerellaceae</taxon>
        <taxon>Colletotrichum</taxon>
        <taxon>Colletotrichum orchidearum species complex</taxon>
    </lineage>
</organism>
<reference evidence="2" key="1">
    <citation type="journal article" date="2020" name="Phytopathology">
        <title>Genome Sequence Resources of Colletotrichum truncatum, C. plurivorum, C. musicola, and C. sojae: Four Species Pathogenic to Soybean (Glycine max).</title>
        <authorList>
            <person name="Rogerio F."/>
            <person name="Boufleur T.R."/>
            <person name="Ciampi-Guillardi M."/>
            <person name="Sukno S.A."/>
            <person name="Thon M.R."/>
            <person name="Massola Junior N.S."/>
            <person name="Baroncelli R."/>
        </authorList>
    </citation>
    <scope>NUCLEOTIDE SEQUENCE</scope>
    <source>
        <strain evidence="2">LFN00145</strain>
    </source>
</reference>
<comment type="caution">
    <text evidence="2">The sequence shown here is derived from an EMBL/GenBank/DDBJ whole genome shotgun (WGS) entry which is preliminary data.</text>
</comment>
<gene>
    <name evidence="2" type="ORF">CPLU01_09980</name>
</gene>
<sequence length="154" mass="17471">MAAEFQSSNQIPTDDSRALPIFHMPRRSIQAQRRGHGPSEMGIPRIWASREPQDGDPALRRIAEWQIRPGIGVVSIRFPGDGCPSGDVRFEKPSKKRTRLLRLTRRWTRSGMDKGLEWSEKQRHGRREAFSARSSLVAPALDFRHLLDDGSNGC</sequence>
<dbReference type="AlphaFoldDB" id="A0A8H6NAV9"/>
<dbReference type="Proteomes" id="UP000654918">
    <property type="component" value="Unassembled WGS sequence"/>
</dbReference>
<feature type="region of interest" description="Disordered" evidence="1">
    <location>
        <begin position="27"/>
        <end position="53"/>
    </location>
</feature>
<evidence type="ECO:0000313" key="3">
    <source>
        <dbReference type="Proteomes" id="UP000654918"/>
    </source>
</evidence>
<accession>A0A8H6NAV9</accession>
<feature type="region of interest" description="Disordered" evidence="1">
    <location>
        <begin position="1"/>
        <end position="20"/>
    </location>
</feature>
<keyword evidence="3" id="KW-1185">Reference proteome</keyword>
<name>A0A8H6NAV9_9PEZI</name>
<protein>
    <submittedName>
        <fullName evidence="2">Uncharacterized protein</fullName>
    </submittedName>
</protein>